<gene>
    <name evidence="1" type="ORF">SAMN05192585_11328</name>
</gene>
<dbReference type="Proteomes" id="UP000199182">
    <property type="component" value="Unassembled WGS sequence"/>
</dbReference>
<evidence type="ECO:0000313" key="1">
    <source>
        <dbReference type="EMBL" id="SDN19352.1"/>
    </source>
</evidence>
<name>A0A1G9ZDA2_9FIRM</name>
<accession>A0A1G9ZDA2</accession>
<keyword evidence="2" id="KW-1185">Reference proteome</keyword>
<dbReference type="AlphaFoldDB" id="A0A1G9ZDA2"/>
<sequence length="472" mass="52781">MSDLMKITTPILPKNYVNNVKSNQNSSQDVFNLVDLARVTKPNDRSETPDNNGLNLATQQEMKHALGALLKDPGLAITSLRRLLLMSTVLLTITGDNAEKAEVNTLINSLTLNEQELLTEIFSQQQGISSFQGEFFDALRNLLSGTTSAEFKESIGALLKAITGHVYSKDILDSISINLDQYAELMRSVPEAYEALKNLSANFKALGQSTELLDVNTFNEMKDSLISVLRELNSSIYVSEKTMNLTALIVYNLSKFVNDKDEINAAFDNFSRFLPEEIRESYKQALEDYLAVATKQSESAVLHSKIIDNLSEVIKQHLDGRFNTPAVAQEINNILQSLAAAPSSFTPLLHYILPLQLGDSSALAELWVDPDSSKGGESGDTPIKIFFVSDIDTIGHFEIEMMVIANKIDLYMFCPTDYTDFFRNYKDRLIQICKNTSYSFSNINIEPLVKERRLDEVFPKLNIKRSGVDVRA</sequence>
<dbReference type="OrthoDB" id="1841645at2"/>
<proteinExistence type="predicted"/>
<protein>
    <submittedName>
        <fullName evidence="1">Uncharacterized protein</fullName>
    </submittedName>
</protein>
<reference evidence="1 2" key="1">
    <citation type="submission" date="2016-10" db="EMBL/GenBank/DDBJ databases">
        <authorList>
            <person name="de Groot N.N."/>
        </authorList>
    </citation>
    <scope>NUCLEOTIDE SEQUENCE [LARGE SCALE GENOMIC DNA]</scope>
    <source>
        <strain evidence="1 2">CGMCC 1.5012</strain>
    </source>
</reference>
<dbReference type="RefSeq" id="WP_092639627.1">
    <property type="nucleotide sequence ID" value="NZ_FNID01000013.1"/>
</dbReference>
<dbReference type="EMBL" id="FNID01000013">
    <property type="protein sequence ID" value="SDN19352.1"/>
    <property type="molecule type" value="Genomic_DNA"/>
</dbReference>
<organism evidence="1 2">
    <name type="scientific">Acetanaerobacterium elongatum</name>
    <dbReference type="NCBI Taxonomy" id="258515"/>
    <lineage>
        <taxon>Bacteria</taxon>
        <taxon>Bacillati</taxon>
        <taxon>Bacillota</taxon>
        <taxon>Clostridia</taxon>
        <taxon>Eubacteriales</taxon>
        <taxon>Oscillospiraceae</taxon>
        <taxon>Acetanaerobacterium</taxon>
    </lineage>
</organism>
<evidence type="ECO:0000313" key="2">
    <source>
        <dbReference type="Proteomes" id="UP000199182"/>
    </source>
</evidence>
<dbReference type="STRING" id="258515.SAMN05192585_11328"/>